<dbReference type="OrthoDB" id="5287072at2759"/>
<protein>
    <recommendedName>
        <fullName evidence="1">N,N-dimethylformamidase beta subunit-like C-terminal domain-containing protein</fullName>
    </recommendedName>
</protein>
<organism evidence="2 3">
    <name type="scientific">Niveomyces insectorum RCEF 264</name>
    <dbReference type="NCBI Taxonomy" id="1081102"/>
    <lineage>
        <taxon>Eukaryota</taxon>
        <taxon>Fungi</taxon>
        <taxon>Dikarya</taxon>
        <taxon>Ascomycota</taxon>
        <taxon>Pezizomycotina</taxon>
        <taxon>Sordariomycetes</taxon>
        <taxon>Hypocreomycetidae</taxon>
        <taxon>Hypocreales</taxon>
        <taxon>Cordycipitaceae</taxon>
        <taxon>Niveomyces</taxon>
    </lineage>
</organism>
<dbReference type="Pfam" id="PF20254">
    <property type="entry name" value="DMFA2_C"/>
    <property type="match status" value="1"/>
</dbReference>
<dbReference type="InterPro" id="IPR046540">
    <property type="entry name" value="DMFA2_C"/>
</dbReference>
<dbReference type="STRING" id="1081102.A0A167XAS7"/>
<evidence type="ECO:0000313" key="3">
    <source>
        <dbReference type="Proteomes" id="UP000076874"/>
    </source>
</evidence>
<feature type="domain" description="N,N-dimethylformamidase beta subunit-like C-terminal" evidence="1">
    <location>
        <begin position="282"/>
        <end position="723"/>
    </location>
</feature>
<evidence type="ECO:0000259" key="1">
    <source>
        <dbReference type="Pfam" id="PF20254"/>
    </source>
</evidence>
<dbReference type="EMBL" id="AZHD01000004">
    <property type="protein sequence ID" value="OAA64737.1"/>
    <property type="molecule type" value="Genomic_DNA"/>
</dbReference>
<sequence>MASTVCAVPDGYPAEIIGYADPWIASPGDLVDIKVSSTSAKFTHRTVRLIQGFDEPHAPEVRVEAISQIPSGTCKGRFQQAHPGSYAVVDSLGVRAEDTGVVISLYAQPTLVKAGHDQALVSLVGENGVSGVAIVLGTDQRLKVRVGDGTTLHETTIDYTISQKQWIKLWARIHGARLDLSIEPIAHLSQKTGCFYETGADLPGAVVLPVPGRLTLAATQTTATAKAADYFNGRIEAVRLATTGAAPRDLAEFNFALKMASDEIVDVSGNGRHGALINAPSRAVRGHDWDGSETDWTKASYGYGAIHFHDDDLDDAGWSTDFTIRMPADARSGAYAVEVCCADNPSVKDNITFFVRPNYAAPTTAKVAMILSTFTYTAYANEHLYDEDKSSYLPLDAHLKPRTDEDFQRMKRRDDLGLSLYDVHRDGSGSVFSSTKRPVLNVRPGFQHWGFDRPREFSADLFMIGFLESLGIPYDVTLDHELHDHGVRAIEQYNTVITGSHPEYPSVQSLNAYSEFAARGGNIMYLGGNGFYWMSVLDPVHPYRMEVRRGDQGVRTFGLPGGERHHALNGAQGGLWRARGRAANYLFGIGCCGEGFGPGVPYKRTEAAAASDGKFAWVFEGMGGPEELIGVHGFGGGASGDEIDRYDTLYGSPETAVILATSTGHPDEFALFPEDHGFQDKNILGTQTDRIRSDIVLYETPGGGSVFSVGSMNWYCSLGWDGYKNNVARMTENVLRKFSSS</sequence>
<keyword evidence="3" id="KW-1185">Reference proteome</keyword>
<reference evidence="2 3" key="1">
    <citation type="journal article" date="2016" name="Genome Biol. Evol.">
        <title>Divergent and convergent evolution of fungal pathogenicity.</title>
        <authorList>
            <person name="Shang Y."/>
            <person name="Xiao G."/>
            <person name="Zheng P."/>
            <person name="Cen K."/>
            <person name="Zhan S."/>
            <person name="Wang C."/>
        </authorList>
    </citation>
    <scope>NUCLEOTIDE SEQUENCE [LARGE SCALE GENOMIC DNA]</scope>
    <source>
        <strain evidence="2 3">RCEF 264</strain>
    </source>
</reference>
<evidence type="ECO:0000313" key="2">
    <source>
        <dbReference type="EMBL" id="OAA64737.1"/>
    </source>
</evidence>
<comment type="caution">
    <text evidence="2">The sequence shown here is derived from an EMBL/GenBank/DDBJ whole genome shotgun (WGS) entry which is preliminary data.</text>
</comment>
<dbReference type="Proteomes" id="UP000076874">
    <property type="component" value="Unassembled WGS sequence"/>
</dbReference>
<gene>
    <name evidence="2" type="ORF">SPI_03384</name>
</gene>
<proteinExistence type="predicted"/>
<name>A0A167XAS7_9HYPO</name>
<dbReference type="AlphaFoldDB" id="A0A167XAS7"/>
<accession>A0A167XAS7</accession>